<evidence type="ECO:0000256" key="8">
    <source>
        <dbReference type="ARBA" id="ARBA00075789"/>
    </source>
</evidence>
<accession>A0A1Y0HTU2</accession>
<dbReference type="GO" id="GO:0018909">
    <property type="term" value="P:dodecyl sulfate metabolic process"/>
    <property type="evidence" value="ECO:0007669"/>
    <property type="project" value="InterPro"/>
</dbReference>
<evidence type="ECO:0000256" key="4">
    <source>
        <dbReference type="ARBA" id="ARBA00022833"/>
    </source>
</evidence>
<dbReference type="Pfam" id="PF14864">
    <property type="entry name" value="Alkyl_sulf_C"/>
    <property type="match status" value="1"/>
</dbReference>
<evidence type="ECO:0000256" key="5">
    <source>
        <dbReference type="ARBA" id="ARBA00033751"/>
    </source>
</evidence>
<dbReference type="InterPro" id="IPR044097">
    <property type="entry name" value="Bds1/SdsA1_MBL-fold"/>
</dbReference>
<dbReference type="GO" id="GO:0046983">
    <property type="term" value="F:protein dimerization activity"/>
    <property type="evidence" value="ECO:0007669"/>
    <property type="project" value="InterPro"/>
</dbReference>
<name>A0A1Y0HTU2_CELCE</name>
<dbReference type="KEGG" id="cceu:CBR64_08880"/>
<dbReference type="Proteomes" id="UP000196228">
    <property type="component" value="Chromosome"/>
</dbReference>
<evidence type="ECO:0000313" key="10">
    <source>
        <dbReference type="EMBL" id="ARU51577.1"/>
    </source>
</evidence>
<dbReference type="GO" id="GO:0018741">
    <property type="term" value="F:linear primary-alkylsulfatase activity"/>
    <property type="evidence" value="ECO:0007669"/>
    <property type="project" value="UniProtKB-EC"/>
</dbReference>
<evidence type="ECO:0000259" key="9">
    <source>
        <dbReference type="SMART" id="SM00849"/>
    </source>
</evidence>
<dbReference type="InterPro" id="IPR036866">
    <property type="entry name" value="RibonucZ/Hydroxyglut_hydro"/>
</dbReference>
<evidence type="ECO:0000256" key="3">
    <source>
        <dbReference type="ARBA" id="ARBA00022801"/>
    </source>
</evidence>
<comment type="similarity">
    <text evidence="5">Belongs to the metallo-beta-lactamase superfamily. Type III sulfatase family.</text>
</comment>
<dbReference type="SUPFAM" id="SSF56281">
    <property type="entry name" value="Metallo-hydrolase/oxidoreductase"/>
    <property type="match status" value="1"/>
</dbReference>
<dbReference type="InterPro" id="IPR038536">
    <property type="entry name" value="Alkyl/aryl-sulf_dimr_sf"/>
</dbReference>
<sequence>MLRDMSTPKPASPTIVAQNSALLRTLPFSDTQDFDDATRGLVARREPGAITADDGRVVWDDDTYAFVQGDAPDTVNPSLWRQSQLVAEQGLFEVTAGIYQARGFDLSNVTFIEGRTGVIVLDPLISTETAAAALALYREHRGDRPVMGIIYTHSHVDHFGGVKGVTTQEDVDAGRVPVVAPEGFTEHAIAENVYAGTAMSRRAGYMYGAALARGPQGQVGAGLGQTTSTGTVTLIPPTLFVTTTGQEETVDGVRMVFQMAPDTEAPSEMLVWFPDHKALCAAEDATHTLHNLLTLRGAVVRDPHVWSHYLTESIDLFGGEVEVVFASHHWPTWGNDRIREYLSLQRDLYGYLHDQTLRLLNQGLTGPEIAEQIVLPPALENAWHARGYYGSVSHNVKAIYQRYMGWYDANPAHLWEHPPVEKAKRYVALGGGADAVVERARAAFDDGDYRWVAELLNHVVFAEPDHAAARDLLADTFEQLGYGAENGTWRSVYLSGATELRDGAFGTPTVASAPDIVASLTPTMLFDALAVQVDGPRAWEESLSIDVVLTDADERYRLWLRNGALTYSAAPQRGDADTTLTTTRKALPALATGAVTPDGLAAAGIEVAGDVGALARLVAVLDPGDPDFAIVTP</sequence>
<feature type="domain" description="Metallo-beta-lactamase" evidence="9">
    <location>
        <begin position="106"/>
        <end position="328"/>
    </location>
</feature>
<dbReference type="Pfam" id="PF00753">
    <property type="entry name" value="Lactamase_B"/>
    <property type="match status" value="1"/>
</dbReference>
<keyword evidence="3" id="KW-0378">Hydrolase</keyword>
<evidence type="ECO:0000256" key="1">
    <source>
        <dbReference type="ARBA" id="ARBA00001947"/>
    </source>
</evidence>
<dbReference type="CDD" id="cd07710">
    <property type="entry name" value="arylsulfatase_Sdsa1-like_MBL-fold"/>
    <property type="match status" value="1"/>
</dbReference>
<dbReference type="SMART" id="SM00849">
    <property type="entry name" value="Lactamase_B"/>
    <property type="match status" value="1"/>
</dbReference>
<protein>
    <recommendedName>
        <fullName evidence="7">Linear primary-alkylsulfatase</fullName>
        <ecNumber evidence="6">3.1.6.21</ecNumber>
    </recommendedName>
    <alternativeName>
        <fullName evidence="8">Type III linear primary-alkylsulfatase</fullName>
    </alternativeName>
</protein>
<dbReference type="InterPro" id="IPR001279">
    <property type="entry name" value="Metallo-B-lactamas"/>
</dbReference>
<evidence type="ECO:0000256" key="7">
    <source>
        <dbReference type="ARBA" id="ARBA00068034"/>
    </source>
</evidence>
<gene>
    <name evidence="10" type="ORF">CBR64_08880</name>
</gene>
<reference evidence="10 11" key="1">
    <citation type="submission" date="2017-05" db="EMBL/GenBank/DDBJ databases">
        <authorList>
            <person name="Song R."/>
            <person name="Chenine A.L."/>
            <person name="Ruprecht R.M."/>
        </authorList>
    </citation>
    <scope>NUCLEOTIDE SEQUENCE [LARGE SCALE GENOMIC DNA]</scope>
    <source>
        <strain evidence="10 11">PSBB019</strain>
    </source>
</reference>
<dbReference type="SUPFAM" id="SSF55718">
    <property type="entry name" value="SCP-like"/>
    <property type="match status" value="1"/>
</dbReference>
<dbReference type="EC" id="3.1.6.21" evidence="6"/>
<dbReference type="InterPro" id="IPR029228">
    <property type="entry name" value="Alkyl_sulf_dimr"/>
</dbReference>
<dbReference type="Gene3D" id="3.60.15.30">
    <property type="entry name" value="Metallo-beta-lactamase domain"/>
    <property type="match status" value="1"/>
</dbReference>
<dbReference type="AlphaFoldDB" id="A0A1Y0HTU2"/>
<comment type="cofactor">
    <cofactor evidence="1">
        <name>Zn(2+)</name>
        <dbReference type="ChEBI" id="CHEBI:29105"/>
    </cofactor>
</comment>
<dbReference type="EMBL" id="CP021383">
    <property type="protein sequence ID" value="ARU51577.1"/>
    <property type="molecule type" value="Genomic_DNA"/>
</dbReference>
<dbReference type="PANTHER" id="PTHR43223:SF1">
    <property type="entry name" value="ALKYL_ARYL-SULFATASE BDS1"/>
    <property type="match status" value="1"/>
</dbReference>
<evidence type="ECO:0000256" key="2">
    <source>
        <dbReference type="ARBA" id="ARBA00022723"/>
    </source>
</evidence>
<dbReference type="InterPro" id="IPR029229">
    <property type="entry name" value="Alkyl_sulf_C"/>
</dbReference>
<dbReference type="PANTHER" id="PTHR43223">
    <property type="entry name" value="ALKYL/ARYL-SULFATASE"/>
    <property type="match status" value="1"/>
</dbReference>
<dbReference type="InterPro" id="IPR036527">
    <property type="entry name" value="SCP2_sterol-bd_dom_sf"/>
</dbReference>
<evidence type="ECO:0000313" key="11">
    <source>
        <dbReference type="Proteomes" id="UP000196228"/>
    </source>
</evidence>
<dbReference type="Pfam" id="PF14863">
    <property type="entry name" value="Alkyl_sulf_dimr"/>
    <property type="match status" value="1"/>
</dbReference>
<proteinExistence type="inferred from homology"/>
<dbReference type="GO" id="GO:0046872">
    <property type="term" value="F:metal ion binding"/>
    <property type="evidence" value="ECO:0007669"/>
    <property type="project" value="UniProtKB-KW"/>
</dbReference>
<dbReference type="Gene3D" id="1.25.40.880">
    <property type="entry name" value="Alkyl sulfatase, dimerisation domain"/>
    <property type="match status" value="1"/>
</dbReference>
<keyword evidence="4" id="KW-0862">Zinc</keyword>
<evidence type="ECO:0000256" key="6">
    <source>
        <dbReference type="ARBA" id="ARBA00066568"/>
    </source>
</evidence>
<dbReference type="FunFam" id="1.25.40.880:FF:000001">
    <property type="entry name" value="SDS hydrolase SdsA1"/>
    <property type="match status" value="1"/>
</dbReference>
<dbReference type="FunFam" id="3.60.15.30:FF:000001">
    <property type="entry name" value="Alkyl/aryl-sulfatase BDS1"/>
    <property type="match status" value="1"/>
</dbReference>
<dbReference type="Gene3D" id="3.30.1050.10">
    <property type="entry name" value="SCP2 sterol-binding domain"/>
    <property type="match status" value="1"/>
</dbReference>
<keyword evidence="2" id="KW-0479">Metal-binding</keyword>
<organism evidence="10 11">
    <name type="scientific">Cellulosimicrobium cellulans</name>
    <name type="common">Arthrobacter luteus</name>
    <dbReference type="NCBI Taxonomy" id="1710"/>
    <lineage>
        <taxon>Bacteria</taxon>
        <taxon>Bacillati</taxon>
        <taxon>Actinomycetota</taxon>
        <taxon>Actinomycetes</taxon>
        <taxon>Micrococcales</taxon>
        <taxon>Promicromonosporaceae</taxon>
        <taxon>Cellulosimicrobium</taxon>
    </lineage>
</organism>
<dbReference type="InterPro" id="IPR052195">
    <property type="entry name" value="Bact_Alkyl/Aryl-Sulfatase"/>
</dbReference>